<feature type="compositionally biased region" description="Low complexity" evidence="1">
    <location>
        <begin position="90"/>
        <end position="101"/>
    </location>
</feature>
<feature type="compositionally biased region" description="Low complexity" evidence="1">
    <location>
        <begin position="109"/>
        <end position="124"/>
    </location>
</feature>
<dbReference type="EMBL" id="BGKA01000037">
    <property type="protein sequence ID" value="GBH15231.1"/>
    <property type="molecule type" value="Genomic_DNA"/>
</dbReference>
<evidence type="ECO:0000313" key="3">
    <source>
        <dbReference type="Proteomes" id="UP000248291"/>
    </source>
</evidence>
<dbReference type="Proteomes" id="UP000248291">
    <property type="component" value="Unassembled WGS sequence"/>
</dbReference>
<organism evidence="2 3">
    <name type="scientific">Pseudomonas syringae pv. actinidiae</name>
    <dbReference type="NCBI Taxonomy" id="103796"/>
    <lineage>
        <taxon>Bacteria</taxon>
        <taxon>Pseudomonadati</taxon>
        <taxon>Pseudomonadota</taxon>
        <taxon>Gammaproteobacteria</taxon>
        <taxon>Pseudomonadales</taxon>
        <taxon>Pseudomonadaceae</taxon>
        <taxon>Pseudomonas</taxon>
        <taxon>Pseudomonas syringae</taxon>
    </lineage>
</organism>
<evidence type="ECO:0000256" key="1">
    <source>
        <dbReference type="SAM" id="MobiDB-lite"/>
    </source>
</evidence>
<name>A0AAN4Q1N4_PSESF</name>
<reference evidence="2 3" key="1">
    <citation type="submission" date="2018-04" db="EMBL/GenBank/DDBJ databases">
        <title>Draft genome sequence of Pseudomonas syringae pv. actinidiae biovar 3 strains isolated from kiwifruit in Kagawa prefecture.</title>
        <authorList>
            <person name="Tabuchi M."/>
            <person name="Saito M."/>
            <person name="Fujiwara S."/>
            <person name="Sasa N."/>
            <person name="Akimitsu K."/>
            <person name="Gomi K."/>
            <person name="Konishi-Sugita S."/>
            <person name="Hamano K."/>
            <person name="Kataoka I."/>
        </authorList>
    </citation>
    <scope>NUCLEOTIDE SEQUENCE [LARGE SCALE GENOMIC DNA]</scope>
    <source>
        <strain evidence="2 3">MAFF212211</strain>
    </source>
</reference>
<feature type="region of interest" description="Disordered" evidence="1">
    <location>
        <begin position="82"/>
        <end position="142"/>
    </location>
</feature>
<evidence type="ECO:0000313" key="2">
    <source>
        <dbReference type="EMBL" id="GBH15231.1"/>
    </source>
</evidence>
<protein>
    <submittedName>
        <fullName evidence="2">L-alanine-DL-glutamate epimerase or related enzyme of enolase superfamily</fullName>
    </submittedName>
</protein>
<accession>A0AAN4Q1N4</accession>
<dbReference type="AlphaFoldDB" id="A0AAN4Q1N4"/>
<proteinExistence type="predicted"/>
<sequence length="142" mass="15358">MIHVRQPVNAAWDAERPVINQVFQILGVTASRPSRAGRRRFQISISQALACRASSARQRATIKPGIPGKPGNCVRLPRTGLSIDSERQSSSRSLLTSPVSSNVANTVLPSSPMGESSSPSSPMMRCRSCQSNVPSRRISRCD</sequence>
<gene>
    <name evidence="2" type="ORF">KPSA3_01154</name>
</gene>
<comment type="caution">
    <text evidence="2">The sequence shown here is derived from an EMBL/GenBank/DDBJ whole genome shotgun (WGS) entry which is preliminary data.</text>
</comment>